<organism evidence="9 10">
    <name type="scientific">Litorilituus lipolyticus</name>
    <dbReference type="NCBI Taxonomy" id="2491017"/>
    <lineage>
        <taxon>Bacteria</taxon>
        <taxon>Pseudomonadati</taxon>
        <taxon>Pseudomonadota</taxon>
        <taxon>Gammaproteobacteria</taxon>
        <taxon>Alteromonadales</taxon>
        <taxon>Colwelliaceae</taxon>
        <taxon>Litorilituus</taxon>
    </lineage>
</organism>
<dbReference type="SUPFAM" id="SSF53383">
    <property type="entry name" value="PLP-dependent transferases"/>
    <property type="match status" value="1"/>
</dbReference>
<comment type="subunit">
    <text evidence="3">Homodimer.</text>
</comment>
<dbReference type="GO" id="GO:0030170">
    <property type="term" value="F:pyridoxal phosphate binding"/>
    <property type="evidence" value="ECO:0007669"/>
    <property type="project" value="InterPro"/>
</dbReference>
<dbReference type="GO" id="GO:0005829">
    <property type="term" value="C:cytosol"/>
    <property type="evidence" value="ECO:0007669"/>
    <property type="project" value="TreeGrafter"/>
</dbReference>
<dbReference type="Proteomes" id="UP000315303">
    <property type="component" value="Unassembled WGS sequence"/>
</dbReference>
<dbReference type="GO" id="GO:0042802">
    <property type="term" value="F:identical protein binding"/>
    <property type="evidence" value="ECO:0007669"/>
    <property type="project" value="TreeGrafter"/>
</dbReference>
<dbReference type="AlphaFoldDB" id="A0A502KSJ5"/>
<evidence type="ECO:0000256" key="6">
    <source>
        <dbReference type="ARBA" id="ARBA00022898"/>
    </source>
</evidence>
<evidence type="ECO:0000256" key="2">
    <source>
        <dbReference type="ARBA" id="ARBA00007441"/>
    </source>
</evidence>
<dbReference type="InterPro" id="IPR015421">
    <property type="entry name" value="PyrdxlP-dep_Trfase_major"/>
</dbReference>
<proteinExistence type="inferred from homology"/>
<dbReference type="Gene3D" id="3.40.640.10">
    <property type="entry name" value="Type I PLP-dependent aspartate aminotransferase-like (Major domain)"/>
    <property type="match status" value="1"/>
</dbReference>
<comment type="cofactor">
    <cofactor evidence="1 7">
        <name>pyridoxal 5'-phosphate</name>
        <dbReference type="ChEBI" id="CHEBI:597326"/>
    </cofactor>
</comment>
<evidence type="ECO:0000313" key="9">
    <source>
        <dbReference type="EMBL" id="TPH13319.1"/>
    </source>
</evidence>
<dbReference type="PROSITE" id="PS00105">
    <property type="entry name" value="AA_TRANSFER_CLASS_1"/>
    <property type="match status" value="1"/>
</dbReference>
<dbReference type="OrthoDB" id="9766445at2"/>
<evidence type="ECO:0000256" key="5">
    <source>
        <dbReference type="ARBA" id="ARBA00022679"/>
    </source>
</evidence>
<dbReference type="PANTHER" id="PTHR11879:SF22">
    <property type="entry name" value="ASPARTATE AMINOTRANSFERASE, MITOCHONDRIAL"/>
    <property type="match status" value="1"/>
</dbReference>
<comment type="similarity">
    <text evidence="2 7">Belongs to the class-I pyridoxal-phosphate-dependent aminotransferase family.</text>
</comment>
<dbReference type="PANTHER" id="PTHR11879">
    <property type="entry name" value="ASPARTATE AMINOTRANSFERASE"/>
    <property type="match status" value="1"/>
</dbReference>
<gene>
    <name evidence="9" type="ORF">EPA86_14090</name>
</gene>
<dbReference type="FunFam" id="3.90.1150.10:FF:000001">
    <property type="entry name" value="Aspartate aminotransferase"/>
    <property type="match status" value="1"/>
</dbReference>
<dbReference type="CDD" id="cd00609">
    <property type="entry name" value="AAT_like"/>
    <property type="match status" value="1"/>
</dbReference>
<accession>A0A502KSJ5</accession>
<dbReference type="GO" id="GO:0004838">
    <property type="term" value="F:L-tyrosine-2-oxoglutarate transaminase activity"/>
    <property type="evidence" value="ECO:0007669"/>
    <property type="project" value="TreeGrafter"/>
</dbReference>
<keyword evidence="5 7" id="KW-0808">Transferase</keyword>
<dbReference type="InterPro" id="IPR004839">
    <property type="entry name" value="Aminotransferase_I/II_large"/>
</dbReference>
<name>A0A502KSJ5_9GAMM</name>
<comment type="caution">
    <text evidence="9">The sequence shown here is derived from an EMBL/GenBank/DDBJ whole genome shotgun (WGS) entry which is preliminary data.</text>
</comment>
<dbReference type="InterPro" id="IPR015422">
    <property type="entry name" value="PyrdxlP-dep_Trfase_small"/>
</dbReference>
<evidence type="ECO:0000259" key="8">
    <source>
        <dbReference type="Pfam" id="PF00155"/>
    </source>
</evidence>
<dbReference type="InterPro" id="IPR004838">
    <property type="entry name" value="NHTrfase_class1_PyrdxlP-BS"/>
</dbReference>
<dbReference type="InterPro" id="IPR000796">
    <property type="entry name" value="Asp_trans"/>
</dbReference>
<dbReference type="PRINTS" id="PR00799">
    <property type="entry name" value="TRANSAMINASE"/>
</dbReference>
<dbReference type="FunFam" id="3.40.640.10:FF:000066">
    <property type="entry name" value="Aspartate aminotransferase"/>
    <property type="match status" value="1"/>
</dbReference>
<evidence type="ECO:0000256" key="3">
    <source>
        <dbReference type="ARBA" id="ARBA00011738"/>
    </source>
</evidence>
<evidence type="ECO:0000256" key="4">
    <source>
        <dbReference type="ARBA" id="ARBA00022576"/>
    </source>
</evidence>
<dbReference type="NCBIfam" id="NF006719">
    <property type="entry name" value="PRK09257.1"/>
    <property type="match status" value="1"/>
</dbReference>
<dbReference type="EMBL" id="SAWY01000036">
    <property type="protein sequence ID" value="TPH13319.1"/>
    <property type="molecule type" value="Genomic_DNA"/>
</dbReference>
<dbReference type="RefSeq" id="WP_140604698.1">
    <property type="nucleotide sequence ID" value="NZ_SAWY01000036.1"/>
</dbReference>
<evidence type="ECO:0000256" key="1">
    <source>
        <dbReference type="ARBA" id="ARBA00001933"/>
    </source>
</evidence>
<protein>
    <recommendedName>
        <fullName evidence="7">Aminotransferase</fullName>
        <ecNumber evidence="7">2.6.1.-</ecNumber>
    </recommendedName>
</protein>
<keyword evidence="4 7" id="KW-0032">Aminotransferase</keyword>
<dbReference type="EC" id="2.6.1.-" evidence="7"/>
<dbReference type="Gene3D" id="3.90.1150.10">
    <property type="entry name" value="Aspartate Aminotransferase, domain 1"/>
    <property type="match status" value="1"/>
</dbReference>
<dbReference type="GO" id="GO:0033585">
    <property type="term" value="P:L-phenylalanine biosynthetic process from chorismate via phenylpyruvate"/>
    <property type="evidence" value="ECO:0007669"/>
    <property type="project" value="TreeGrafter"/>
</dbReference>
<sequence>MFGSLKALPADPILGLLAKYRKDDNPNKIDLGVGVYKNEAGETTVLDCVKKAELHRLNTEDSKVYIGPTGSELFNEKMAELIFGDHKVLADNRARTVSTPGGTGSLRVAAEFIKSCKAGATIWVSNPTWANHTGLFEAAGITVKTYPYYDYENKNLDFDGMLTALKAVASDDVVLLHACCHNPSGMDLNKEQWQQVADVAKSVGFTPLIDMAYQGFGEGLDEDAYGLRLMADTVNEMIVCSSCSKNFGLYRERIGGCTIIGESSISADIAHSVLLSVVRVIYSMPPAHGAAIVETILSSDELRNQWYAELQEMRDRINGNRQLIVDKLVENGVERDFSFITRQSGMFSFLGITPEQVQRLQEEFSIYMVGSSRMSIAGIANSNVDYLAKSIAKVL</sequence>
<dbReference type="GO" id="GO:0004069">
    <property type="term" value="F:L-aspartate:2-oxoglutarate aminotransferase activity"/>
    <property type="evidence" value="ECO:0007669"/>
    <property type="project" value="TreeGrafter"/>
</dbReference>
<dbReference type="InterPro" id="IPR015424">
    <property type="entry name" value="PyrdxlP-dep_Trfase"/>
</dbReference>
<keyword evidence="10" id="KW-1185">Reference proteome</keyword>
<feature type="domain" description="Aminotransferase class I/classII large" evidence="8">
    <location>
        <begin position="27"/>
        <end position="391"/>
    </location>
</feature>
<evidence type="ECO:0000256" key="7">
    <source>
        <dbReference type="RuleBase" id="RU000481"/>
    </source>
</evidence>
<reference evidence="9 10" key="1">
    <citation type="submission" date="2019-01" db="EMBL/GenBank/DDBJ databases">
        <title>Litorilituus lipolytica sp. nov., isolated from intertidal sand of the Yellow Sea in China.</title>
        <authorList>
            <person name="Liu A."/>
        </authorList>
    </citation>
    <scope>NUCLEOTIDE SEQUENCE [LARGE SCALE GENOMIC DNA]</scope>
    <source>
        <strain evidence="9 10">RZ04</strain>
    </source>
</reference>
<evidence type="ECO:0000313" key="10">
    <source>
        <dbReference type="Proteomes" id="UP000315303"/>
    </source>
</evidence>
<dbReference type="Pfam" id="PF00155">
    <property type="entry name" value="Aminotran_1_2"/>
    <property type="match status" value="1"/>
</dbReference>
<keyword evidence="6" id="KW-0663">Pyridoxal phosphate</keyword>